<dbReference type="AlphaFoldDB" id="A0A6J4PXZ9"/>
<dbReference type="EMBL" id="CADCUV010000146">
    <property type="protein sequence ID" value="CAA9429115.1"/>
    <property type="molecule type" value="Genomic_DNA"/>
</dbReference>
<accession>A0A6J4PXZ9</accession>
<name>A0A6J4PXZ9_9ACTN</name>
<evidence type="ECO:0008006" key="3">
    <source>
        <dbReference type="Google" id="ProtNLM"/>
    </source>
</evidence>
<evidence type="ECO:0000313" key="2">
    <source>
        <dbReference type="EMBL" id="CAA9429115.1"/>
    </source>
</evidence>
<reference evidence="2" key="1">
    <citation type="submission" date="2020-02" db="EMBL/GenBank/DDBJ databases">
        <authorList>
            <person name="Meier V. D."/>
        </authorList>
    </citation>
    <scope>NUCLEOTIDE SEQUENCE</scope>
    <source>
        <strain evidence="2">AVDCRST_MAG22</strain>
    </source>
</reference>
<feature type="region of interest" description="Disordered" evidence="1">
    <location>
        <begin position="1"/>
        <end position="46"/>
    </location>
</feature>
<proteinExistence type="predicted"/>
<sequence>MARQVAGHAGPSTTARHDDRRGERTKRRAAGHLHVPCFGDWPPKTGVPHPWKVPRRRSGANLARARLPKPGQARELAELLGHSDLSRVMKCALADEKSARAGVSRL</sequence>
<protein>
    <recommendedName>
        <fullName evidence="3">Tyr recombinase domain-containing protein</fullName>
    </recommendedName>
</protein>
<gene>
    <name evidence="2" type="ORF">AVDCRST_MAG22-3135</name>
</gene>
<evidence type="ECO:0000256" key="1">
    <source>
        <dbReference type="SAM" id="MobiDB-lite"/>
    </source>
</evidence>
<organism evidence="2">
    <name type="scientific">uncultured Rubrobacteraceae bacterium</name>
    <dbReference type="NCBI Taxonomy" id="349277"/>
    <lineage>
        <taxon>Bacteria</taxon>
        <taxon>Bacillati</taxon>
        <taxon>Actinomycetota</taxon>
        <taxon>Rubrobacteria</taxon>
        <taxon>Rubrobacterales</taxon>
        <taxon>Rubrobacteraceae</taxon>
        <taxon>environmental samples</taxon>
    </lineage>
</organism>